<comment type="caution">
    <text evidence="7">The sequence shown here is derived from an EMBL/GenBank/DDBJ whole genome shotgun (WGS) entry which is preliminary data.</text>
</comment>
<evidence type="ECO:0000256" key="5">
    <source>
        <dbReference type="ARBA" id="ARBA00023002"/>
    </source>
</evidence>
<gene>
    <name evidence="7" type="ORF">KW868_18600</name>
</gene>
<keyword evidence="5" id="KW-0560">Oxidoreductase</keyword>
<dbReference type="GO" id="GO:0016491">
    <property type="term" value="F:oxidoreductase activity"/>
    <property type="evidence" value="ECO:0007669"/>
    <property type="project" value="UniProtKB-KW"/>
</dbReference>
<dbReference type="Gene3D" id="3.40.109.10">
    <property type="entry name" value="NADH Oxidase"/>
    <property type="match status" value="1"/>
</dbReference>
<dbReference type="InterPro" id="IPR029479">
    <property type="entry name" value="Nitroreductase"/>
</dbReference>
<reference evidence="7" key="1">
    <citation type="submission" date="2021-07" db="EMBL/GenBank/DDBJ databases">
        <authorList>
            <person name="Fernandez M."/>
            <person name="Pereira P."/>
            <person name="Torres Tejerizo G.A."/>
            <person name="Gonzalez P."/>
            <person name="Agostini E."/>
        </authorList>
    </citation>
    <scope>NUCLEOTIDE SEQUENCE</scope>
    <source>
        <strain evidence="7">SFC 500-1A</strain>
    </source>
</reference>
<organism evidence="7 8">
    <name type="scientific">Acinetobacter guillouiae</name>
    <name type="common">Acinetobacter genomosp. 11</name>
    <dbReference type="NCBI Taxonomy" id="106649"/>
    <lineage>
        <taxon>Bacteria</taxon>
        <taxon>Pseudomonadati</taxon>
        <taxon>Pseudomonadota</taxon>
        <taxon>Gammaproteobacteria</taxon>
        <taxon>Moraxellales</taxon>
        <taxon>Moraxellaceae</taxon>
        <taxon>Acinetobacter</taxon>
    </lineage>
</organism>
<evidence type="ECO:0000313" key="8">
    <source>
        <dbReference type="Proteomes" id="UP000887320"/>
    </source>
</evidence>
<feature type="domain" description="Nitroreductase" evidence="6">
    <location>
        <begin position="13"/>
        <end position="209"/>
    </location>
</feature>
<dbReference type="PANTHER" id="PTHR43673:SF2">
    <property type="entry name" value="NITROREDUCTASE"/>
    <property type="match status" value="1"/>
</dbReference>
<keyword evidence="3" id="KW-0285">Flavoprotein</keyword>
<evidence type="ECO:0000313" key="7">
    <source>
        <dbReference type="EMBL" id="MCF0266465.1"/>
    </source>
</evidence>
<evidence type="ECO:0000256" key="2">
    <source>
        <dbReference type="ARBA" id="ARBA00007118"/>
    </source>
</evidence>
<keyword evidence="4" id="KW-0288">FMN</keyword>
<name>A0A8X8KGU9_ACIGI</name>
<comment type="similarity">
    <text evidence="2">Belongs to the nitroreductase family.</text>
</comment>
<sequence>MELTANNLVEAVILNRHSVRAFTDQAVDPEIIQDLLRKASYAPSGTNTQPWKVYVVQGNSKLRISQQVIAAVDSIYSGQCSRSEFSAPYLYYPEQWFEPYISRRRENGWGMYAVLGISKQQREEMHQQQLRNFKFFDAPVGLFFTTHRQLEAGAKMAIAMLMQNIMLLAKAQGLDTCPQASWNDYHKIIMPILGATDDEQLVCGMSLGYADVNEKINSFHPSRLSLEEFAVFLQ</sequence>
<dbReference type="PANTHER" id="PTHR43673">
    <property type="entry name" value="NAD(P)H NITROREDUCTASE YDGI-RELATED"/>
    <property type="match status" value="1"/>
</dbReference>
<dbReference type="InterPro" id="IPR000415">
    <property type="entry name" value="Nitroreductase-like"/>
</dbReference>
<evidence type="ECO:0000259" key="6">
    <source>
        <dbReference type="Pfam" id="PF00881"/>
    </source>
</evidence>
<dbReference type="EMBL" id="JAHWXT010000007">
    <property type="protein sequence ID" value="MCF0266465.1"/>
    <property type="molecule type" value="Genomic_DNA"/>
</dbReference>
<proteinExistence type="inferred from homology"/>
<evidence type="ECO:0000256" key="3">
    <source>
        <dbReference type="ARBA" id="ARBA00022630"/>
    </source>
</evidence>
<evidence type="ECO:0000256" key="1">
    <source>
        <dbReference type="ARBA" id="ARBA00001917"/>
    </source>
</evidence>
<dbReference type="RefSeq" id="WP_234624104.1">
    <property type="nucleotide sequence ID" value="NZ_JAHWXT010000007.1"/>
</dbReference>
<protein>
    <submittedName>
        <fullName evidence="7">Nitroreductase</fullName>
    </submittedName>
</protein>
<dbReference type="AlphaFoldDB" id="A0A8X8KGU9"/>
<dbReference type="SUPFAM" id="SSF55469">
    <property type="entry name" value="FMN-dependent nitroreductase-like"/>
    <property type="match status" value="1"/>
</dbReference>
<dbReference type="CDD" id="cd02136">
    <property type="entry name" value="PnbA_NfnB-like"/>
    <property type="match status" value="1"/>
</dbReference>
<dbReference type="Proteomes" id="UP000887320">
    <property type="component" value="Unassembled WGS sequence"/>
</dbReference>
<accession>A0A8X8KGU9</accession>
<dbReference type="Pfam" id="PF00881">
    <property type="entry name" value="Nitroreductase"/>
    <property type="match status" value="1"/>
</dbReference>
<evidence type="ECO:0000256" key="4">
    <source>
        <dbReference type="ARBA" id="ARBA00022643"/>
    </source>
</evidence>
<comment type="cofactor">
    <cofactor evidence="1">
        <name>FMN</name>
        <dbReference type="ChEBI" id="CHEBI:58210"/>
    </cofactor>
</comment>